<dbReference type="Pfam" id="PF07687">
    <property type="entry name" value="M20_dimer"/>
    <property type="match status" value="1"/>
</dbReference>
<sequence length="364" mass="42125">MIKSAEEIRHHLHMNPEISFEEKETTKYLKNQIKALSKYYKKELKIYTPLETGLIVEYSYGEGNYVLYRADIDALEIKETTEYEYKSKNGKMHACGHDVHTSILYGLLEYLLKNEIQKNILLLFQPGEETGGGALKILQTGILKNFSIERAHALHVTDEYEKGTLYTNDDILFSSAMEVNIEIIGKSAHCAFPEDGINAMEAMIDLIQKSKTIENPEKYIFAMGKLKSGNIRNVIPEKAKIEGTIRTKKSKNAEIIYKEIEKILEEIKNEMKIDYKIEKGSFYKEVKNDEILYQKIIKKIPEIRKCDYKFTGEDFGFISQEYPSIMFWLGTKIENHYGLHSPNFLPDDQNIEIGKNFLIKTLDI</sequence>
<evidence type="ECO:0000256" key="1">
    <source>
        <dbReference type="PIRSR" id="PIRSR005962-1"/>
    </source>
</evidence>
<accession>A0AA45HIU2</accession>
<organism evidence="3 4">
    <name type="scientific">Oceanotoga teriensis</name>
    <dbReference type="NCBI Taxonomy" id="515440"/>
    <lineage>
        <taxon>Bacteria</taxon>
        <taxon>Thermotogati</taxon>
        <taxon>Thermotogota</taxon>
        <taxon>Thermotogae</taxon>
        <taxon>Petrotogales</taxon>
        <taxon>Petrotogaceae</taxon>
        <taxon>Oceanotoga</taxon>
    </lineage>
</organism>
<dbReference type="Gene3D" id="3.30.70.360">
    <property type="match status" value="1"/>
</dbReference>
<proteinExistence type="predicted"/>
<feature type="domain" description="Peptidase M20 dimerisation" evidence="2">
    <location>
        <begin position="176"/>
        <end position="270"/>
    </location>
</feature>
<dbReference type="InterPro" id="IPR011650">
    <property type="entry name" value="Peptidase_M20_dimer"/>
</dbReference>
<dbReference type="Pfam" id="PF01546">
    <property type="entry name" value="Peptidase_M20"/>
    <property type="match status" value="1"/>
</dbReference>
<keyword evidence="1" id="KW-0464">Manganese</keyword>
<dbReference type="AlphaFoldDB" id="A0AA45HIU2"/>
<dbReference type="SUPFAM" id="SSF53187">
    <property type="entry name" value="Zn-dependent exopeptidases"/>
    <property type="match status" value="1"/>
</dbReference>
<dbReference type="InterPro" id="IPR017439">
    <property type="entry name" value="Amidohydrolase"/>
</dbReference>
<evidence type="ECO:0000313" key="4">
    <source>
        <dbReference type="Proteomes" id="UP000245921"/>
    </source>
</evidence>
<feature type="binding site" evidence="1">
    <location>
        <position position="95"/>
    </location>
    <ligand>
        <name>Mn(2+)</name>
        <dbReference type="ChEBI" id="CHEBI:29035"/>
        <label>2</label>
    </ligand>
</feature>
<dbReference type="GO" id="GO:0016787">
    <property type="term" value="F:hydrolase activity"/>
    <property type="evidence" value="ECO:0007669"/>
    <property type="project" value="InterPro"/>
</dbReference>
<comment type="cofactor">
    <cofactor evidence="1">
        <name>Mn(2+)</name>
        <dbReference type="ChEBI" id="CHEBI:29035"/>
    </cofactor>
    <text evidence="1">The Mn(2+) ion enhances activity.</text>
</comment>
<dbReference type="InterPro" id="IPR036264">
    <property type="entry name" value="Bact_exopeptidase_dim_dom"/>
</dbReference>
<gene>
    <name evidence="3" type="ORF">C7380_10678</name>
</gene>
<keyword evidence="1" id="KW-0479">Metal-binding</keyword>
<keyword evidence="4" id="KW-1185">Reference proteome</keyword>
<dbReference type="PANTHER" id="PTHR11014">
    <property type="entry name" value="PEPTIDASE M20 FAMILY MEMBER"/>
    <property type="match status" value="1"/>
</dbReference>
<comment type="caution">
    <text evidence="3">The sequence shown here is derived from an EMBL/GenBank/DDBJ whole genome shotgun (WGS) entry which is preliminary data.</text>
</comment>
<dbReference type="PANTHER" id="PTHR11014:SF63">
    <property type="entry name" value="METALLOPEPTIDASE, PUTATIVE (AFU_ORTHOLOGUE AFUA_6G09600)-RELATED"/>
    <property type="match status" value="1"/>
</dbReference>
<dbReference type="GO" id="GO:0046872">
    <property type="term" value="F:metal ion binding"/>
    <property type="evidence" value="ECO:0007669"/>
    <property type="project" value="UniProtKB-KW"/>
</dbReference>
<dbReference type="SUPFAM" id="SSF55031">
    <property type="entry name" value="Bacterial exopeptidase dimerisation domain"/>
    <property type="match status" value="1"/>
</dbReference>
<name>A0AA45HIU2_9BACT</name>
<dbReference type="EMBL" id="QGGI01000006">
    <property type="protein sequence ID" value="PWJ95270.1"/>
    <property type="molecule type" value="Genomic_DNA"/>
</dbReference>
<dbReference type="RefSeq" id="WP_240597522.1">
    <property type="nucleotide sequence ID" value="NZ_JAMHJO010000006.1"/>
</dbReference>
<dbReference type="Gene3D" id="3.40.630.10">
    <property type="entry name" value="Zn peptidases"/>
    <property type="match status" value="1"/>
</dbReference>
<dbReference type="PIRSF" id="PIRSF005962">
    <property type="entry name" value="Pept_M20D_amidohydro"/>
    <property type="match status" value="1"/>
</dbReference>
<evidence type="ECO:0000259" key="2">
    <source>
        <dbReference type="Pfam" id="PF07687"/>
    </source>
</evidence>
<dbReference type="Proteomes" id="UP000245921">
    <property type="component" value="Unassembled WGS sequence"/>
</dbReference>
<protein>
    <submittedName>
        <fullName evidence="3">N-acetyldiaminopimelate deacetylase</fullName>
    </submittedName>
</protein>
<feature type="binding site" evidence="1">
    <location>
        <position position="129"/>
    </location>
    <ligand>
        <name>Mn(2+)</name>
        <dbReference type="ChEBI" id="CHEBI:29035"/>
        <label>2</label>
    </ligand>
</feature>
<reference evidence="3 4" key="1">
    <citation type="submission" date="2018-05" db="EMBL/GenBank/DDBJ databases">
        <title>Genomic Encyclopedia of Type Strains, Phase IV (KMG-IV): sequencing the most valuable type-strain genomes for metagenomic binning, comparative biology and taxonomic classification.</title>
        <authorList>
            <person name="Goeker M."/>
        </authorList>
    </citation>
    <scope>NUCLEOTIDE SEQUENCE [LARGE SCALE GENOMIC DNA]</scope>
    <source>
        <strain evidence="3 4">DSM 24906</strain>
    </source>
</reference>
<feature type="binding site" evidence="1">
    <location>
        <position position="340"/>
    </location>
    <ligand>
        <name>Mn(2+)</name>
        <dbReference type="ChEBI" id="CHEBI:29035"/>
        <label>2</label>
    </ligand>
</feature>
<evidence type="ECO:0000313" key="3">
    <source>
        <dbReference type="EMBL" id="PWJ95270.1"/>
    </source>
</evidence>
<feature type="binding site" evidence="1">
    <location>
        <position position="155"/>
    </location>
    <ligand>
        <name>Mn(2+)</name>
        <dbReference type="ChEBI" id="CHEBI:29035"/>
        <label>2</label>
    </ligand>
</feature>
<feature type="binding site" evidence="1">
    <location>
        <position position="97"/>
    </location>
    <ligand>
        <name>Mn(2+)</name>
        <dbReference type="ChEBI" id="CHEBI:29035"/>
        <label>2</label>
    </ligand>
</feature>
<dbReference type="InterPro" id="IPR002933">
    <property type="entry name" value="Peptidase_M20"/>
</dbReference>
<dbReference type="NCBIfam" id="TIGR01891">
    <property type="entry name" value="amidohydrolases"/>
    <property type="match status" value="1"/>
</dbReference>